<dbReference type="Proteomes" id="UP000071778">
    <property type="component" value="Chromosome"/>
</dbReference>
<sequence length="39" mass="4336">MKKLIGLVVLGVTLCTAVTGCVVVPARGYYAPHPYYYRY</sequence>
<protein>
    <submittedName>
        <fullName evidence="1">Putative membrane protein</fullName>
    </submittedName>
</protein>
<name>A0A127QMG0_9BURK</name>
<dbReference type="PATRIC" id="fig|279058.17.peg.3835"/>
<dbReference type="EMBL" id="CP013235">
    <property type="protein sequence ID" value="AMP11224.1"/>
    <property type="molecule type" value="Genomic_DNA"/>
</dbReference>
<accession>A0A127QMG0</accession>
<evidence type="ECO:0000313" key="2">
    <source>
        <dbReference type="Proteomes" id="UP000071778"/>
    </source>
</evidence>
<dbReference type="AlphaFoldDB" id="A0A127QMG0"/>
<proteinExistence type="predicted"/>
<dbReference type="PROSITE" id="PS51257">
    <property type="entry name" value="PROKAR_LIPOPROTEIN"/>
    <property type="match status" value="1"/>
</dbReference>
<evidence type="ECO:0000313" key="1">
    <source>
        <dbReference type="EMBL" id="AMP11224.1"/>
    </source>
</evidence>
<organism evidence="1 2">
    <name type="scientific">Collimonas arenae</name>
    <dbReference type="NCBI Taxonomy" id="279058"/>
    <lineage>
        <taxon>Bacteria</taxon>
        <taxon>Pseudomonadati</taxon>
        <taxon>Pseudomonadota</taxon>
        <taxon>Betaproteobacteria</taxon>
        <taxon>Burkholderiales</taxon>
        <taxon>Oxalobacteraceae</taxon>
        <taxon>Collimonas</taxon>
    </lineage>
</organism>
<keyword evidence="2" id="KW-1185">Reference proteome</keyword>
<reference evidence="1 2" key="1">
    <citation type="submission" date="2015-11" db="EMBL/GenBank/DDBJ databases">
        <title>Exploring the genomic traits of fungus-feeding bacterial genus Collimonas.</title>
        <authorList>
            <person name="Song C."/>
            <person name="Schmidt R."/>
            <person name="de Jager V."/>
            <person name="Krzyzanowska D."/>
            <person name="Jongedijk E."/>
            <person name="Cankar K."/>
            <person name="Beekwilder J."/>
            <person name="van Veen A."/>
            <person name="de Boer W."/>
            <person name="van Veen J.A."/>
            <person name="Garbeva P."/>
        </authorList>
    </citation>
    <scope>NUCLEOTIDE SEQUENCE [LARGE SCALE GENOMIC DNA]</scope>
    <source>
        <strain evidence="1 2">Ter282</strain>
    </source>
</reference>
<gene>
    <name evidence="1" type="ORF">CAter282_3538</name>
</gene>